<gene>
    <name evidence="2" type="ORF">ACFOOL_06995</name>
</gene>
<comment type="caution">
    <text evidence="2">The sequence shown here is derived from an EMBL/GenBank/DDBJ whole genome shotgun (WGS) entry which is preliminary data.</text>
</comment>
<accession>A0ABV7WYW6</accession>
<dbReference type="EMBL" id="JBHRYD010000004">
    <property type="protein sequence ID" value="MFC3704498.1"/>
    <property type="molecule type" value="Genomic_DNA"/>
</dbReference>
<organism evidence="2 3">
    <name type="scientific">Devosia honganensis</name>
    <dbReference type="NCBI Taxonomy" id="1610527"/>
    <lineage>
        <taxon>Bacteria</taxon>
        <taxon>Pseudomonadati</taxon>
        <taxon>Pseudomonadota</taxon>
        <taxon>Alphaproteobacteria</taxon>
        <taxon>Hyphomicrobiales</taxon>
        <taxon>Devosiaceae</taxon>
        <taxon>Devosia</taxon>
    </lineage>
</organism>
<feature type="region of interest" description="Disordered" evidence="1">
    <location>
        <begin position="86"/>
        <end position="107"/>
    </location>
</feature>
<sequence>MTTRKPVTTPAIPADEAFANRIVSDRDAAVVEETRLREELLTRESYYDREMTRLIAERDAEVNPLNLQIAQQGRIVVAADAALESLAPPKGQAEQEDIAPPVAMAAE</sequence>
<evidence type="ECO:0000313" key="2">
    <source>
        <dbReference type="EMBL" id="MFC3704498.1"/>
    </source>
</evidence>
<dbReference type="RefSeq" id="WP_380096151.1">
    <property type="nucleotide sequence ID" value="NZ_JBHRYD010000004.1"/>
</dbReference>
<dbReference type="Proteomes" id="UP001595613">
    <property type="component" value="Unassembled WGS sequence"/>
</dbReference>
<evidence type="ECO:0000256" key="1">
    <source>
        <dbReference type="SAM" id="MobiDB-lite"/>
    </source>
</evidence>
<evidence type="ECO:0000313" key="3">
    <source>
        <dbReference type="Proteomes" id="UP001595613"/>
    </source>
</evidence>
<reference evidence="3" key="1">
    <citation type="journal article" date="2019" name="Int. J. Syst. Evol. Microbiol.">
        <title>The Global Catalogue of Microorganisms (GCM) 10K type strain sequencing project: providing services to taxonomists for standard genome sequencing and annotation.</title>
        <authorList>
            <consortium name="The Broad Institute Genomics Platform"/>
            <consortium name="The Broad Institute Genome Sequencing Center for Infectious Disease"/>
            <person name="Wu L."/>
            <person name="Ma J."/>
        </authorList>
    </citation>
    <scope>NUCLEOTIDE SEQUENCE [LARGE SCALE GENOMIC DNA]</scope>
    <source>
        <strain evidence="3">KCTC 42281</strain>
    </source>
</reference>
<proteinExistence type="predicted"/>
<name>A0ABV7WYW6_9HYPH</name>
<keyword evidence="3" id="KW-1185">Reference proteome</keyword>
<protein>
    <submittedName>
        <fullName evidence="2">Uncharacterized protein</fullName>
    </submittedName>
</protein>